<dbReference type="Proteomes" id="UP001232148">
    <property type="component" value="Unassembled WGS sequence"/>
</dbReference>
<evidence type="ECO:0000313" key="3">
    <source>
        <dbReference type="Proteomes" id="UP001232148"/>
    </source>
</evidence>
<keyword evidence="3" id="KW-1185">Reference proteome</keyword>
<accession>A0AAD9HME4</accession>
<comment type="caution">
    <text evidence="2">The sequence shown here is derived from an EMBL/GenBank/DDBJ whole genome shotgun (WGS) entry which is preliminary data.</text>
</comment>
<evidence type="ECO:0000256" key="1">
    <source>
        <dbReference type="SAM" id="MobiDB-lite"/>
    </source>
</evidence>
<gene>
    <name evidence="2" type="ORF">LX32DRAFT_267997</name>
</gene>
<dbReference type="EMBL" id="MU842839">
    <property type="protein sequence ID" value="KAK2031568.1"/>
    <property type="molecule type" value="Genomic_DNA"/>
</dbReference>
<evidence type="ECO:0000313" key="2">
    <source>
        <dbReference type="EMBL" id="KAK2031568.1"/>
    </source>
</evidence>
<proteinExistence type="predicted"/>
<reference evidence="2" key="1">
    <citation type="submission" date="2021-06" db="EMBL/GenBank/DDBJ databases">
        <title>Comparative genomics, transcriptomics and evolutionary studies reveal genomic signatures of adaptation to plant cell wall in hemibiotrophic fungi.</title>
        <authorList>
            <consortium name="DOE Joint Genome Institute"/>
            <person name="Baroncelli R."/>
            <person name="Diaz J.F."/>
            <person name="Benocci T."/>
            <person name="Peng M."/>
            <person name="Battaglia E."/>
            <person name="Haridas S."/>
            <person name="Andreopoulos W."/>
            <person name="Labutti K."/>
            <person name="Pangilinan J."/>
            <person name="Floch G.L."/>
            <person name="Makela M.R."/>
            <person name="Henrissat B."/>
            <person name="Grigoriev I.V."/>
            <person name="Crouch J.A."/>
            <person name="De Vries R.P."/>
            <person name="Sukno S.A."/>
            <person name="Thon M.R."/>
        </authorList>
    </citation>
    <scope>NUCLEOTIDE SEQUENCE</scope>
    <source>
        <strain evidence="2">MAFF235873</strain>
    </source>
</reference>
<sequence length="204" mass="22178">MKMDRQTPTTVLVRLYEAEDITDQSIRTAPDIGVCPATGDLHMRSSATWGYYKETILRPVVVTVNAHLPKATGRVSQPPGLPHFSAGPDRRDVRMDSRRGPKETTGPPLTGVMWPGKAGLVSLDNKMAQSVQSPQPEEPWGDDVAIVMFDATLCPGCILEFPPNGFIEARLSGPPIVPHPLPALPQKDRLGSVEARGQLLLEVD</sequence>
<protein>
    <submittedName>
        <fullName evidence="2">Uncharacterized protein</fullName>
    </submittedName>
</protein>
<name>A0AAD9HME4_9PEZI</name>
<feature type="region of interest" description="Disordered" evidence="1">
    <location>
        <begin position="72"/>
        <end position="114"/>
    </location>
</feature>
<feature type="compositionally biased region" description="Basic and acidic residues" evidence="1">
    <location>
        <begin position="88"/>
        <end position="102"/>
    </location>
</feature>
<dbReference type="AlphaFoldDB" id="A0AAD9HME4"/>
<organism evidence="2 3">
    <name type="scientific">Colletotrichum zoysiae</name>
    <dbReference type="NCBI Taxonomy" id="1216348"/>
    <lineage>
        <taxon>Eukaryota</taxon>
        <taxon>Fungi</taxon>
        <taxon>Dikarya</taxon>
        <taxon>Ascomycota</taxon>
        <taxon>Pezizomycotina</taxon>
        <taxon>Sordariomycetes</taxon>
        <taxon>Hypocreomycetidae</taxon>
        <taxon>Glomerellales</taxon>
        <taxon>Glomerellaceae</taxon>
        <taxon>Colletotrichum</taxon>
        <taxon>Colletotrichum graminicola species complex</taxon>
    </lineage>
</organism>